<dbReference type="STRING" id="3088.A0A383W814"/>
<proteinExistence type="inferred from homology"/>
<dbReference type="InterPro" id="IPR036380">
    <property type="entry name" value="Isochorismatase-like_sf"/>
</dbReference>
<keyword evidence="4" id="KW-1185">Reference proteome</keyword>
<dbReference type="AlphaFoldDB" id="A0A383W814"/>
<evidence type="ECO:0000313" key="3">
    <source>
        <dbReference type="EMBL" id="SZX73768.1"/>
    </source>
</evidence>
<gene>
    <name evidence="3" type="ORF">BQ4739_LOCUS14021</name>
</gene>
<feature type="domain" description="Isochorismatase-like" evidence="2">
    <location>
        <begin position="19"/>
        <end position="168"/>
    </location>
</feature>
<organism evidence="3 4">
    <name type="scientific">Tetradesmus obliquus</name>
    <name type="common">Green alga</name>
    <name type="synonym">Acutodesmus obliquus</name>
    <dbReference type="NCBI Taxonomy" id="3088"/>
    <lineage>
        <taxon>Eukaryota</taxon>
        <taxon>Viridiplantae</taxon>
        <taxon>Chlorophyta</taxon>
        <taxon>core chlorophytes</taxon>
        <taxon>Chlorophyceae</taxon>
        <taxon>CS clade</taxon>
        <taxon>Sphaeropleales</taxon>
        <taxon>Scenedesmaceae</taxon>
        <taxon>Tetradesmus</taxon>
    </lineage>
</organism>
<name>A0A383W814_TETOB</name>
<reference evidence="3 4" key="1">
    <citation type="submission" date="2016-10" db="EMBL/GenBank/DDBJ databases">
        <authorList>
            <person name="Cai Z."/>
        </authorList>
    </citation>
    <scope>NUCLEOTIDE SEQUENCE [LARGE SCALE GENOMIC DNA]</scope>
</reference>
<evidence type="ECO:0000259" key="2">
    <source>
        <dbReference type="Pfam" id="PF00857"/>
    </source>
</evidence>
<dbReference type="Pfam" id="PF00857">
    <property type="entry name" value="Isochorismatase"/>
    <property type="match status" value="1"/>
</dbReference>
<evidence type="ECO:0000313" key="4">
    <source>
        <dbReference type="Proteomes" id="UP000256970"/>
    </source>
</evidence>
<accession>A0A383W814</accession>
<dbReference type="SUPFAM" id="SSF52499">
    <property type="entry name" value="Isochorismatase-like hydrolases"/>
    <property type="match status" value="1"/>
</dbReference>
<comment type="similarity">
    <text evidence="1">Belongs to the isochorismatase family.</text>
</comment>
<protein>
    <recommendedName>
        <fullName evidence="2">Isochorismatase-like domain-containing protein</fullName>
    </recommendedName>
</protein>
<dbReference type="Proteomes" id="UP000256970">
    <property type="component" value="Unassembled WGS sequence"/>
</dbReference>
<dbReference type="InterPro" id="IPR000868">
    <property type="entry name" value="Isochorismatase-like_dom"/>
</dbReference>
<dbReference type="CDD" id="cd01012">
    <property type="entry name" value="YcaC_related"/>
    <property type="match status" value="1"/>
</dbReference>
<dbReference type="PANTHER" id="PTHR14119:SF3">
    <property type="entry name" value="ISOCHORISMATASE DOMAIN-CONTAINING PROTEIN 2"/>
    <property type="match status" value="1"/>
</dbReference>
<sequence>MAATAAARSLGKLKQQNVALFVCDLQERFRPVITGFPAVVDTARRMIRGATVLGLPVITTEQYPKALGSTVQELKDVLPPDSPVVAKTLFSMLTPDVKELLKQKPAVSQVLLCGIETHVCVLQTTLDLIESGYEVHILVDGVSSQRVHDRVIGLHRATQSGAFLVSSEMALFQLMEDAKADRFKEISKLVQEPRMDSLGMPGLTASL</sequence>
<dbReference type="EMBL" id="FNXT01001197">
    <property type="protein sequence ID" value="SZX73768.1"/>
    <property type="molecule type" value="Genomic_DNA"/>
</dbReference>
<dbReference type="InterPro" id="IPR050993">
    <property type="entry name" value="Isochorismatase_domain"/>
</dbReference>
<evidence type="ECO:0000256" key="1">
    <source>
        <dbReference type="ARBA" id="ARBA00006336"/>
    </source>
</evidence>
<dbReference type="PANTHER" id="PTHR14119">
    <property type="entry name" value="HYDROLASE"/>
    <property type="match status" value="1"/>
</dbReference>
<dbReference type="Gene3D" id="3.40.50.850">
    <property type="entry name" value="Isochorismatase-like"/>
    <property type="match status" value="1"/>
</dbReference>